<evidence type="ECO:0000313" key="3">
    <source>
        <dbReference type="Proteomes" id="UP000830116"/>
    </source>
</evidence>
<dbReference type="EMBL" id="CP093442">
    <property type="protein sequence ID" value="UOF02884.1"/>
    <property type="molecule type" value="Genomic_DNA"/>
</dbReference>
<gene>
    <name evidence="2" type="ORF">MNR06_07950</name>
</gene>
<organism evidence="2 3">
    <name type="scientific">Bdellovibrio reynosensis</name>
    <dbReference type="NCBI Taxonomy" id="2835041"/>
    <lineage>
        <taxon>Bacteria</taxon>
        <taxon>Pseudomonadati</taxon>
        <taxon>Bdellovibrionota</taxon>
        <taxon>Bdellovibrionia</taxon>
        <taxon>Bdellovibrionales</taxon>
        <taxon>Pseudobdellovibrionaceae</taxon>
        <taxon>Bdellovibrio</taxon>
    </lineage>
</organism>
<dbReference type="InterPro" id="IPR001387">
    <property type="entry name" value="Cro/C1-type_HTH"/>
</dbReference>
<keyword evidence="3" id="KW-1185">Reference proteome</keyword>
<evidence type="ECO:0000259" key="1">
    <source>
        <dbReference type="PROSITE" id="PS50943"/>
    </source>
</evidence>
<dbReference type="SUPFAM" id="SSF47413">
    <property type="entry name" value="lambda repressor-like DNA-binding domains"/>
    <property type="match status" value="1"/>
</dbReference>
<dbReference type="PROSITE" id="PS50943">
    <property type="entry name" value="HTH_CROC1"/>
    <property type="match status" value="1"/>
</dbReference>
<dbReference type="RefSeq" id="WP_243540703.1">
    <property type="nucleotide sequence ID" value="NZ_CP093442.1"/>
</dbReference>
<feature type="domain" description="HTH cro/C1-type" evidence="1">
    <location>
        <begin position="85"/>
        <end position="140"/>
    </location>
</feature>
<dbReference type="SMART" id="SM00530">
    <property type="entry name" value="HTH_XRE"/>
    <property type="match status" value="1"/>
</dbReference>
<evidence type="ECO:0000313" key="2">
    <source>
        <dbReference type="EMBL" id="UOF02884.1"/>
    </source>
</evidence>
<sequence>MNNKSNNKKPSPQSILQAFESFAFEATEKELDEALTAAGEDPKSILKAADSAIARALAEAGRISSKTEPKIQNQKALHEGLRTIITLLRRKKGISQEELAALARINLSDVRNIETDDYFTPSPRTVYQLEQFFELEPRSLVLMSGTVSKHSSGFTDQIVKFAAHSKEIGKLSSEEKKLLNDFVKFLSNELKKRG</sequence>
<dbReference type="InterPro" id="IPR010982">
    <property type="entry name" value="Lambda_DNA-bd_dom_sf"/>
</dbReference>
<reference evidence="2" key="1">
    <citation type="submission" date="2022-03" db="EMBL/GenBank/DDBJ databases">
        <title>Genome Identification and Characterization of new species Bdellovibrio reynosense LBG001 sp. nov. from a Mexico soil sample.</title>
        <authorList>
            <person name="Camilli A."/>
            <person name="Ajao Y."/>
            <person name="Guo X."/>
        </authorList>
    </citation>
    <scope>NUCLEOTIDE SEQUENCE</scope>
    <source>
        <strain evidence="2">LBG001</strain>
    </source>
</reference>
<dbReference type="Proteomes" id="UP000830116">
    <property type="component" value="Chromosome"/>
</dbReference>
<name>A0ABY4CDL9_9BACT</name>
<proteinExistence type="predicted"/>
<accession>A0ABY4CDL9</accession>
<protein>
    <submittedName>
        <fullName evidence="2">Helix-turn-helix domain-containing protein</fullName>
    </submittedName>
</protein>
<dbReference type="Pfam" id="PF12844">
    <property type="entry name" value="HTH_19"/>
    <property type="match status" value="1"/>
</dbReference>
<dbReference type="Gene3D" id="1.10.260.40">
    <property type="entry name" value="lambda repressor-like DNA-binding domains"/>
    <property type="match status" value="1"/>
</dbReference>
<dbReference type="CDD" id="cd00093">
    <property type="entry name" value="HTH_XRE"/>
    <property type="match status" value="1"/>
</dbReference>